<gene>
    <name evidence="9" type="primary">trkB</name>
    <name evidence="9" type="ORF">HMPREF0580_0117</name>
</gene>
<keyword evidence="10" id="KW-1185">Reference proteome</keyword>
<keyword evidence="5 8" id="KW-1133">Transmembrane helix</keyword>
<feature type="transmembrane region" description="Helical" evidence="8">
    <location>
        <begin position="372"/>
        <end position="394"/>
    </location>
</feature>
<evidence type="ECO:0000256" key="8">
    <source>
        <dbReference type="SAM" id="Phobius"/>
    </source>
</evidence>
<evidence type="ECO:0000256" key="3">
    <source>
        <dbReference type="ARBA" id="ARBA00022475"/>
    </source>
</evidence>
<dbReference type="EMBL" id="AEET01000009">
    <property type="protein sequence ID" value="EFM47257.1"/>
    <property type="molecule type" value="Genomic_DNA"/>
</dbReference>
<proteinExistence type="predicted"/>
<feature type="transmembrane region" description="Helical" evidence="8">
    <location>
        <begin position="184"/>
        <end position="204"/>
    </location>
</feature>
<dbReference type="EC" id="3.6.3.14" evidence="9"/>
<keyword evidence="3" id="KW-1003">Cell membrane</keyword>
<dbReference type="GO" id="GO:0030001">
    <property type="term" value="P:metal ion transport"/>
    <property type="evidence" value="ECO:0007669"/>
    <property type="project" value="UniProtKB-ARBA"/>
</dbReference>
<dbReference type="GO" id="GO:0008324">
    <property type="term" value="F:monoatomic cation transmembrane transporter activity"/>
    <property type="evidence" value="ECO:0007669"/>
    <property type="project" value="InterPro"/>
</dbReference>
<feature type="transmembrane region" description="Helical" evidence="8">
    <location>
        <begin position="98"/>
        <end position="125"/>
    </location>
</feature>
<evidence type="ECO:0000256" key="1">
    <source>
        <dbReference type="ARBA" id="ARBA00004651"/>
    </source>
</evidence>
<feature type="transmembrane region" description="Helical" evidence="8">
    <location>
        <begin position="431"/>
        <end position="452"/>
    </location>
</feature>
<dbReference type="Pfam" id="PF02386">
    <property type="entry name" value="TrkH"/>
    <property type="match status" value="1"/>
</dbReference>
<keyword evidence="6" id="KW-0406">Ion transport</keyword>
<feature type="transmembrane region" description="Helical" evidence="8">
    <location>
        <begin position="256"/>
        <end position="275"/>
    </location>
</feature>
<evidence type="ECO:0000256" key="6">
    <source>
        <dbReference type="ARBA" id="ARBA00023065"/>
    </source>
</evidence>
<evidence type="ECO:0000313" key="10">
    <source>
        <dbReference type="Proteomes" id="UP000003045"/>
    </source>
</evidence>
<evidence type="ECO:0000256" key="4">
    <source>
        <dbReference type="ARBA" id="ARBA00022692"/>
    </source>
</evidence>
<dbReference type="PANTHER" id="PTHR32024:SF1">
    <property type="entry name" value="KTR SYSTEM POTASSIUM UPTAKE PROTEIN B"/>
    <property type="match status" value="1"/>
</dbReference>
<keyword evidence="9" id="KW-0378">Hydrolase</keyword>
<dbReference type="PANTHER" id="PTHR32024">
    <property type="entry name" value="TRK SYSTEM POTASSIUM UPTAKE PROTEIN TRKG-RELATED"/>
    <property type="match status" value="1"/>
</dbReference>
<feature type="transmembrane region" description="Helical" evidence="8">
    <location>
        <begin position="216"/>
        <end position="236"/>
    </location>
</feature>
<protein>
    <submittedName>
        <fullName evidence="9">Cation transport protein</fullName>
        <ecNumber evidence="9">3.6.3.14</ecNumber>
    </submittedName>
</protein>
<evidence type="ECO:0000256" key="2">
    <source>
        <dbReference type="ARBA" id="ARBA00022448"/>
    </source>
</evidence>
<feature type="transmembrane region" description="Helical" evidence="8">
    <location>
        <begin position="40"/>
        <end position="61"/>
    </location>
</feature>
<keyword evidence="2" id="KW-0813">Transport</keyword>
<keyword evidence="4 8" id="KW-0812">Transmembrane</keyword>
<dbReference type="Proteomes" id="UP000003045">
    <property type="component" value="Unassembled WGS sequence"/>
</dbReference>
<comment type="caution">
    <text evidence="9">The sequence shown here is derived from an EMBL/GenBank/DDBJ whole genome shotgun (WGS) entry which is preliminary data.</text>
</comment>
<keyword evidence="7 8" id="KW-0472">Membrane</keyword>
<sequence>MGKPEAVSRVRQDKVRFWQTLRETTQKWWSDFARKKPARFTLLVFFCIIALVTGLLMLPISTADSRPASFVDALFNGTSAVCVTGLTTVPTDSYWSTFGLVVLMFGIKIGGLGVMTLASILSLAVSRHIGLSARLLAAGENNSKLGEVGSLIKMVVLVSITVELSMAVLFFPQFMAMKYGIGQSAWYAIFMAISVFNNCGMVVIPGGMQQFASNFGIFFPLTVGAAVGALGFPVALDVTRNWKHPRKFSLHTKLTLTTYGALTVVGGAIVAILEWDNPATFGRLEPMGKFLATVLHGVNARSLGISNVDFSEVTQATWFIDDIMMFIGGGSASTGGGIKVTTFAVMVLAILAEIRGDRDIEVFGRRIGPSTVRLAVAVVALGAVIVGAATTIMLEITGLPLSEVLLEVISAFGTVGLSTGITDNLPDSAKILLSLLMFTGRLGTMTFGAALAMRTRRKVIRFPEETPSIG</sequence>
<dbReference type="STRING" id="871571.HMPREF0580_0117"/>
<organism evidence="9 10">
    <name type="scientific">Mobiluncus mulieris ATCC 35239</name>
    <dbReference type="NCBI Taxonomy" id="871571"/>
    <lineage>
        <taxon>Bacteria</taxon>
        <taxon>Bacillati</taxon>
        <taxon>Actinomycetota</taxon>
        <taxon>Actinomycetes</taxon>
        <taxon>Actinomycetales</taxon>
        <taxon>Actinomycetaceae</taxon>
        <taxon>Mobiluncus</taxon>
    </lineage>
</organism>
<evidence type="ECO:0000256" key="7">
    <source>
        <dbReference type="ARBA" id="ARBA00023136"/>
    </source>
</evidence>
<dbReference type="AlphaFoldDB" id="E0QMK3"/>
<evidence type="ECO:0000313" key="9">
    <source>
        <dbReference type="EMBL" id="EFM47257.1"/>
    </source>
</evidence>
<dbReference type="HOGENOM" id="CLU_026429_0_0_11"/>
<dbReference type="GO" id="GO:0005886">
    <property type="term" value="C:plasma membrane"/>
    <property type="evidence" value="ECO:0007669"/>
    <property type="project" value="UniProtKB-SubCell"/>
</dbReference>
<evidence type="ECO:0000256" key="5">
    <source>
        <dbReference type="ARBA" id="ARBA00022989"/>
    </source>
</evidence>
<comment type="subcellular location">
    <subcellularLocation>
        <location evidence="1">Cell membrane</location>
        <topology evidence="1">Multi-pass membrane protein</topology>
    </subcellularLocation>
</comment>
<name>E0QMK3_9ACTO</name>
<feature type="transmembrane region" description="Helical" evidence="8">
    <location>
        <begin position="151"/>
        <end position="172"/>
    </location>
</feature>
<dbReference type="GO" id="GO:0016787">
    <property type="term" value="F:hydrolase activity"/>
    <property type="evidence" value="ECO:0007669"/>
    <property type="project" value="UniProtKB-KW"/>
</dbReference>
<accession>E0QMK3</accession>
<dbReference type="InterPro" id="IPR003445">
    <property type="entry name" value="Cat_transpt"/>
</dbReference>
<reference evidence="9" key="1">
    <citation type="submission" date="2010-08" db="EMBL/GenBank/DDBJ databases">
        <authorList>
            <person name="Muzny D."/>
            <person name="Qin X."/>
            <person name="Deng J."/>
            <person name="Jiang H."/>
            <person name="Liu Y."/>
            <person name="Qu J."/>
            <person name="Song X.-Z."/>
            <person name="Zhang L."/>
            <person name="Thornton R."/>
            <person name="Coyle M."/>
            <person name="Francisco L."/>
            <person name="Jackson L."/>
            <person name="Javaid M."/>
            <person name="Korchina V."/>
            <person name="Kovar C."/>
            <person name="Mata R."/>
            <person name="Mathew T."/>
            <person name="Ngo R."/>
            <person name="Nguyen L."/>
            <person name="Nguyen N."/>
            <person name="Okwuonu G."/>
            <person name="Ongeri F."/>
            <person name="Pham C."/>
            <person name="Simmons D."/>
            <person name="Wilczek-Boney K."/>
            <person name="Hale W."/>
            <person name="Jakkamsetti A."/>
            <person name="Pham P."/>
            <person name="Ruth R."/>
            <person name="San Lucas F."/>
            <person name="Warren J."/>
            <person name="Zhang J."/>
            <person name="Zhao Z."/>
            <person name="Zhou C."/>
            <person name="Zhu D."/>
            <person name="Lee S."/>
            <person name="Bess C."/>
            <person name="Blankenburg K."/>
            <person name="Forbes L."/>
            <person name="Fu Q."/>
            <person name="Gubbala S."/>
            <person name="Hirani K."/>
            <person name="Jayaseelan J.C."/>
            <person name="Lara F."/>
            <person name="Munidasa M."/>
            <person name="Palculict T."/>
            <person name="Patil S."/>
            <person name="Pu L.-L."/>
            <person name="Saada N."/>
            <person name="Tang L."/>
            <person name="Weissenberger G."/>
            <person name="Zhu Y."/>
            <person name="Hemphill L."/>
            <person name="Shang Y."/>
            <person name="Youmans B."/>
            <person name="Ayvaz T."/>
            <person name="Ross M."/>
            <person name="Santibanez J."/>
            <person name="Aqrawi P."/>
            <person name="Gross S."/>
            <person name="Joshi V."/>
            <person name="Fowler G."/>
            <person name="Nazareth L."/>
            <person name="Reid J."/>
            <person name="Worley K."/>
            <person name="Petrosino J."/>
            <person name="Highlander S."/>
            <person name="Gibbs R."/>
        </authorList>
    </citation>
    <scope>NUCLEOTIDE SEQUENCE [LARGE SCALE GENOMIC DNA]</scope>
    <source>
        <strain evidence="9">ATCC 35239</strain>
    </source>
</reference>